<reference evidence="1 2" key="1">
    <citation type="submission" date="2018-04" db="EMBL/GenBank/DDBJ databases">
        <title>Genomic Encyclopedia of Archaeal and Bacterial Type Strains, Phase II (KMG-II): from individual species to whole genera.</title>
        <authorList>
            <person name="Goeker M."/>
        </authorList>
    </citation>
    <scope>NUCLEOTIDE SEQUENCE [LARGE SCALE GENOMIC DNA]</scope>
    <source>
        <strain evidence="1 2">DSM 23382</strain>
    </source>
</reference>
<gene>
    <name evidence="1" type="ORF">C8N35_10835</name>
</gene>
<evidence type="ECO:0000313" key="1">
    <source>
        <dbReference type="EMBL" id="PTW59000.1"/>
    </source>
</evidence>
<accession>A0A2T5V5H8</accession>
<evidence type="ECO:0000313" key="2">
    <source>
        <dbReference type="Proteomes" id="UP000244081"/>
    </source>
</evidence>
<dbReference type="AlphaFoldDB" id="A0A2T5V5H8"/>
<organism evidence="1 2">
    <name type="scientific">Breoghania corrubedonensis</name>
    <dbReference type="NCBI Taxonomy" id="665038"/>
    <lineage>
        <taxon>Bacteria</taxon>
        <taxon>Pseudomonadati</taxon>
        <taxon>Pseudomonadota</taxon>
        <taxon>Alphaproteobacteria</taxon>
        <taxon>Hyphomicrobiales</taxon>
        <taxon>Stappiaceae</taxon>
        <taxon>Breoghania</taxon>
    </lineage>
</organism>
<name>A0A2T5V5H8_9HYPH</name>
<evidence type="ECO:0008006" key="3">
    <source>
        <dbReference type="Google" id="ProtNLM"/>
    </source>
</evidence>
<proteinExistence type="predicted"/>
<protein>
    <recommendedName>
        <fullName evidence="3">Flavoprotein</fullName>
    </recommendedName>
</protein>
<sequence>MDRARLDAALNRALLDLLSDRIVAALNARARSALVLFSDTELGLEPAVRSLATLVDAGWSFEIHRSRQARELVSLDRLDALGGAALSPFIRNAGSQNETVDAILNRHALVLMPTLSLPLAARVALGLADDDISSLVAGALERGQRIVAARDGCCPAARERIARGLTGNAAYRDMMAGHLGRLESYGVELTWAARLAATVADTPTTTLAHDPDRNQIAVPTRAPSRRVFGWSEAKVLAGTEIRLGRDVLVTPMAAEELKSRQILLVRE</sequence>
<dbReference type="OrthoDB" id="3732621at2"/>
<comment type="caution">
    <text evidence="1">The sequence shown here is derived from an EMBL/GenBank/DDBJ whole genome shotgun (WGS) entry which is preliminary data.</text>
</comment>
<dbReference type="RefSeq" id="WP_107991073.1">
    <property type="nucleotide sequence ID" value="NZ_QAYG01000008.1"/>
</dbReference>
<keyword evidence="2" id="KW-1185">Reference proteome</keyword>
<dbReference type="Proteomes" id="UP000244081">
    <property type="component" value="Unassembled WGS sequence"/>
</dbReference>
<dbReference type="EMBL" id="QAYG01000008">
    <property type="protein sequence ID" value="PTW59000.1"/>
    <property type="molecule type" value="Genomic_DNA"/>
</dbReference>